<keyword evidence="9" id="KW-1185">Reference proteome</keyword>
<evidence type="ECO:0000259" key="7">
    <source>
        <dbReference type="Pfam" id="PF00487"/>
    </source>
</evidence>
<dbReference type="GO" id="GO:0006633">
    <property type="term" value="P:fatty acid biosynthetic process"/>
    <property type="evidence" value="ECO:0007669"/>
    <property type="project" value="UniProtKB-KW"/>
</dbReference>
<dbReference type="PANTHER" id="PTHR19353">
    <property type="entry name" value="FATTY ACID DESATURASE 2"/>
    <property type="match status" value="1"/>
</dbReference>
<sequence length="509" mass="55940">MLPKRPPPFLLCRLPFPGRSRALSRSPPADEAVASLLREMEEPRWAEALPKKRNPGDGERGKGKRAREGAGAADIAPLAEGGSAASRPAAERMREEGEGQGRGGDSSNDAVRPQRPNGCSIAAGQEEEEEEGSAGQGGRPTRAGSAPGDNVCLSAPGQEVVMLKRSGAEDLQPSGEPRGSAEALMGELSEMVHRAVKSSSWWERHGVDDTIIALNLLSLPLGFLLLRSSNPFVFLVGIAVLGVVHHTLAVKASHLATHNALVESKSWGKLWSIFFIEVCSAFTAERGSYNHVKMHHAYTNVIGLGDSSTWKVPFLNRYVYMFIAPIAVPIITPLIAIGLLTEVELKTAIRTLCCIFIGLYAHYWLLLNISGFQSSWSALGCMLITRALLAHAYIHVNIFQHIGLPMFSPDKKPKRIHMMSCGVLNLPRNPLLDWVFGHSIISCHVEHHLFPAFSDNMCLKIKPVVSQYLKKKKLQYNEDSYWSRLKLFLDKYEELMVHAPPISELVGIQ</sequence>
<dbReference type="Proteomes" id="UP001474421">
    <property type="component" value="Unassembled WGS sequence"/>
</dbReference>
<evidence type="ECO:0000256" key="6">
    <source>
        <dbReference type="SAM" id="Phobius"/>
    </source>
</evidence>
<evidence type="ECO:0000256" key="4">
    <source>
        <dbReference type="ARBA" id="ARBA00023160"/>
    </source>
</evidence>
<keyword evidence="4" id="KW-0275">Fatty acid biosynthesis</keyword>
<evidence type="ECO:0000256" key="1">
    <source>
        <dbReference type="ARBA" id="ARBA00022516"/>
    </source>
</evidence>
<dbReference type="GO" id="GO:0016717">
    <property type="term" value="F:oxidoreductase activity, acting on paired donors, with oxidation of a pair of donors resulting in the reduction of molecular oxygen to two molecules of water"/>
    <property type="evidence" value="ECO:0007669"/>
    <property type="project" value="TreeGrafter"/>
</dbReference>
<evidence type="ECO:0000313" key="8">
    <source>
        <dbReference type="EMBL" id="KAK9406914.1"/>
    </source>
</evidence>
<reference evidence="8 9" key="1">
    <citation type="journal article" date="2024" name="Proc. Natl. Acad. Sci. U.S.A.">
        <title>The genetic regulatory architecture and epigenomic basis for age-related changes in rattlesnake venom.</title>
        <authorList>
            <person name="Hogan M.P."/>
            <person name="Holding M.L."/>
            <person name="Nystrom G.S."/>
            <person name="Colston T.J."/>
            <person name="Bartlett D.A."/>
            <person name="Mason A.J."/>
            <person name="Ellsworth S.A."/>
            <person name="Rautsaw R.M."/>
            <person name="Lawrence K.C."/>
            <person name="Strickland J.L."/>
            <person name="He B."/>
            <person name="Fraser P."/>
            <person name="Margres M.J."/>
            <person name="Gilbert D.M."/>
            <person name="Gibbs H.L."/>
            <person name="Parkinson C.L."/>
            <person name="Rokyta D.R."/>
        </authorList>
    </citation>
    <scope>NUCLEOTIDE SEQUENCE [LARGE SCALE GENOMIC DNA]</scope>
    <source>
        <strain evidence="8">DRR0105</strain>
    </source>
</reference>
<organism evidence="8 9">
    <name type="scientific">Crotalus adamanteus</name>
    <name type="common">Eastern diamondback rattlesnake</name>
    <dbReference type="NCBI Taxonomy" id="8729"/>
    <lineage>
        <taxon>Eukaryota</taxon>
        <taxon>Metazoa</taxon>
        <taxon>Chordata</taxon>
        <taxon>Craniata</taxon>
        <taxon>Vertebrata</taxon>
        <taxon>Euteleostomi</taxon>
        <taxon>Lepidosauria</taxon>
        <taxon>Squamata</taxon>
        <taxon>Bifurcata</taxon>
        <taxon>Unidentata</taxon>
        <taxon>Episquamata</taxon>
        <taxon>Toxicofera</taxon>
        <taxon>Serpentes</taxon>
        <taxon>Colubroidea</taxon>
        <taxon>Viperidae</taxon>
        <taxon>Crotalinae</taxon>
        <taxon>Crotalus</taxon>
    </lineage>
</organism>
<keyword evidence="3" id="KW-0443">Lipid metabolism</keyword>
<dbReference type="InterPro" id="IPR005804">
    <property type="entry name" value="FA_desaturase_dom"/>
</dbReference>
<dbReference type="InterPro" id="IPR012171">
    <property type="entry name" value="Fatty_acid_desaturase"/>
</dbReference>
<protein>
    <submittedName>
        <fullName evidence="8">Fatty acid desaturase 6</fullName>
    </submittedName>
</protein>
<proteinExistence type="predicted"/>
<feature type="transmembrane region" description="Helical" evidence="6">
    <location>
        <begin position="232"/>
        <end position="250"/>
    </location>
</feature>
<keyword evidence="6" id="KW-0472">Membrane</keyword>
<name>A0AAW1BXR1_CROAD</name>
<feature type="transmembrane region" description="Helical" evidence="6">
    <location>
        <begin position="377"/>
        <end position="396"/>
    </location>
</feature>
<keyword evidence="1" id="KW-0444">Lipid biosynthesis</keyword>
<dbReference type="GO" id="GO:0016020">
    <property type="term" value="C:membrane"/>
    <property type="evidence" value="ECO:0007669"/>
    <property type="project" value="TreeGrafter"/>
</dbReference>
<feature type="transmembrane region" description="Helical" evidence="6">
    <location>
        <begin position="318"/>
        <end position="340"/>
    </location>
</feature>
<dbReference type="Pfam" id="PF00487">
    <property type="entry name" value="FA_desaturase"/>
    <property type="match status" value="1"/>
</dbReference>
<feature type="transmembrane region" description="Helical" evidence="6">
    <location>
        <begin position="347"/>
        <end position="365"/>
    </location>
</feature>
<feature type="region of interest" description="Disordered" evidence="5">
    <location>
        <begin position="40"/>
        <end position="153"/>
    </location>
</feature>
<dbReference type="EMBL" id="JAOTOJ010000002">
    <property type="protein sequence ID" value="KAK9406914.1"/>
    <property type="molecule type" value="Genomic_DNA"/>
</dbReference>
<gene>
    <name evidence="8" type="ORF">NXF25_005688</name>
</gene>
<keyword evidence="6" id="KW-1133">Transmembrane helix</keyword>
<feature type="domain" description="Fatty acid desaturase" evidence="7">
    <location>
        <begin position="233"/>
        <end position="478"/>
    </location>
</feature>
<dbReference type="AlphaFoldDB" id="A0AAW1BXR1"/>
<evidence type="ECO:0000256" key="3">
    <source>
        <dbReference type="ARBA" id="ARBA00023098"/>
    </source>
</evidence>
<accession>A0AAW1BXR1</accession>
<keyword evidence="2" id="KW-0276">Fatty acid metabolism</keyword>
<feature type="compositionally biased region" description="Basic and acidic residues" evidence="5">
    <location>
        <begin position="89"/>
        <end position="99"/>
    </location>
</feature>
<evidence type="ECO:0000313" key="9">
    <source>
        <dbReference type="Proteomes" id="UP001474421"/>
    </source>
</evidence>
<evidence type="ECO:0000256" key="2">
    <source>
        <dbReference type="ARBA" id="ARBA00022832"/>
    </source>
</evidence>
<dbReference type="PANTHER" id="PTHR19353:SF13">
    <property type="entry name" value="FATTY ACID DESATURASE 6"/>
    <property type="match status" value="1"/>
</dbReference>
<evidence type="ECO:0000256" key="5">
    <source>
        <dbReference type="SAM" id="MobiDB-lite"/>
    </source>
</evidence>
<comment type="caution">
    <text evidence="8">The sequence shown here is derived from an EMBL/GenBank/DDBJ whole genome shotgun (WGS) entry which is preliminary data.</text>
</comment>
<keyword evidence="6" id="KW-0812">Transmembrane</keyword>